<dbReference type="Proteomes" id="UP000006790">
    <property type="component" value="Chromosome 3"/>
</dbReference>
<organism evidence="2 3">
    <name type="scientific">Eremothecium cymbalariae (strain CBS 270.75 / DBVPG 7215 / KCTC 17166 / NRRL Y-17582)</name>
    <name type="common">Yeast</name>
    <dbReference type="NCBI Taxonomy" id="931890"/>
    <lineage>
        <taxon>Eukaryota</taxon>
        <taxon>Fungi</taxon>
        <taxon>Dikarya</taxon>
        <taxon>Ascomycota</taxon>
        <taxon>Saccharomycotina</taxon>
        <taxon>Saccharomycetes</taxon>
        <taxon>Saccharomycetales</taxon>
        <taxon>Saccharomycetaceae</taxon>
        <taxon>Eremothecium</taxon>
    </lineage>
</organism>
<accession>G8JR90</accession>
<feature type="compositionally biased region" description="Polar residues" evidence="1">
    <location>
        <begin position="85"/>
        <end position="103"/>
    </location>
</feature>
<dbReference type="OrthoDB" id="2555634at2759"/>
<dbReference type="RefSeq" id="XP_003645476.1">
    <property type="nucleotide sequence ID" value="XM_003645428.1"/>
</dbReference>
<name>G8JR90_ERECY</name>
<keyword evidence="3" id="KW-1185">Reference proteome</keyword>
<feature type="region of interest" description="Disordered" evidence="1">
    <location>
        <begin position="78"/>
        <end position="148"/>
    </location>
</feature>
<gene>
    <name evidence="2" type="ordered locus">Ecym_3156</name>
</gene>
<dbReference type="GeneID" id="11468745"/>
<dbReference type="HOGENOM" id="CLU_1758799_0_0_1"/>
<dbReference type="EMBL" id="CP002499">
    <property type="protein sequence ID" value="AET38659.1"/>
    <property type="molecule type" value="Genomic_DNA"/>
</dbReference>
<dbReference type="AlphaFoldDB" id="G8JR90"/>
<feature type="compositionally biased region" description="Basic and acidic residues" evidence="1">
    <location>
        <begin position="119"/>
        <end position="148"/>
    </location>
</feature>
<reference evidence="3" key="1">
    <citation type="journal article" date="2012" name="G3 (Bethesda)">
        <title>Pichia sorbitophila, an interspecies yeast hybrid reveals early steps of genome resolution following polyploidization.</title>
        <authorList>
            <person name="Leh Louis V."/>
            <person name="Despons L."/>
            <person name="Friedrich A."/>
            <person name="Martin T."/>
            <person name="Durrens P."/>
            <person name="Casaregola S."/>
            <person name="Neuveglise C."/>
            <person name="Fairhead C."/>
            <person name="Marck C."/>
            <person name="Cruz J.A."/>
            <person name="Straub M.L."/>
            <person name="Kugler V."/>
            <person name="Sacerdot C."/>
            <person name="Uzunov Z."/>
            <person name="Thierry A."/>
            <person name="Weiss S."/>
            <person name="Bleykasten C."/>
            <person name="De Montigny J."/>
            <person name="Jacques N."/>
            <person name="Jung P."/>
            <person name="Lemaire M."/>
            <person name="Mallet S."/>
            <person name="Morel G."/>
            <person name="Richard G.F."/>
            <person name="Sarkar A."/>
            <person name="Savel G."/>
            <person name="Schacherer J."/>
            <person name="Seret M.L."/>
            <person name="Talla E."/>
            <person name="Samson G."/>
            <person name="Jubin C."/>
            <person name="Poulain J."/>
            <person name="Vacherie B."/>
            <person name="Barbe V."/>
            <person name="Pelletier E."/>
            <person name="Sherman D.J."/>
            <person name="Westhof E."/>
            <person name="Weissenbach J."/>
            <person name="Baret P.V."/>
            <person name="Wincker P."/>
            <person name="Gaillardin C."/>
            <person name="Dujon B."/>
            <person name="Souciet J.L."/>
        </authorList>
    </citation>
    <scope>NUCLEOTIDE SEQUENCE [LARGE SCALE GENOMIC DNA]</scope>
    <source>
        <strain evidence="3">CBS 270.75 / DBVPG 7215 / KCTC 17166 / NRRL Y-17582</strain>
    </source>
</reference>
<proteinExistence type="predicted"/>
<evidence type="ECO:0000313" key="3">
    <source>
        <dbReference type="Proteomes" id="UP000006790"/>
    </source>
</evidence>
<evidence type="ECO:0000256" key="1">
    <source>
        <dbReference type="SAM" id="MobiDB-lite"/>
    </source>
</evidence>
<protein>
    <submittedName>
        <fullName evidence="2">Uncharacterized protein</fullName>
    </submittedName>
</protein>
<sequence length="148" mass="16585">MAMETMVFEAGYNRRDEYPLTTMTTTTTTKTTTRTTANKMPGTAPGNVAVCELAPRSGVSAGDGSGWWEEGVEREYGSTKVHGLGSSQEIGSQRSFDNGQQRIYGNRDRNNQLSSLIAHAERNKEALQERNQRWQKSKQDSKQRYGWS</sequence>
<evidence type="ECO:0000313" key="2">
    <source>
        <dbReference type="EMBL" id="AET38659.1"/>
    </source>
</evidence>
<dbReference type="InParanoid" id="G8JR90"/>
<dbReference type="KEGG" id="erc:Ecym_3156"/>